<dbReference type="AlphaFoldDB" id="A0A9P8QAH8"/>
<reference evidence="3" key="2">
    <citation type="submission" date="2021-01" db="EMBL/GenBank/DDBJ databases">
        <authorList>
            <person name="Schikora-Tamarit M.A."/>
        </authorList>
    </citation>
    <scope>NUCLEOTIDE SEQUENCE</scope>
    <source>
        <strain evidence="3">CBS2887</strain>
    </source>
</reference>
<accession>A0A9P8QAH8</accession>
<feature type="region of interest" description="Disordered" evidence="2">
    <location>
        <begin position="198"/>
        <end position="217"/>
    </location>
</feature>
<protein>
    <submittedName>
        <fullName evidence="3">Uncharacterized protein</fullName>
    </submittedName>
</protein>
<feature type="coiled-coil region" evidence="1">
    <location>
        <begin position="466"/>
        <end position="589"/>
    </location>
</feature>
<feature type="compositionally biased region" description="Polar residues" evidence="2">
    <location>
        <begin position="7"/>
        <end position="16"/>
    </location>
</feature>
<keyword evidence="1" id="KW-0175">Coiled coil</keyword>
<feature type="region of interest" description="Disordered" evidence="2">
    <location>
        <begin position="701"/>
        <end position="723"/>
    </location>
</feature>
<evidence type="ECO:0000313" key="3">
    <source>
        <dbReference type="EMBL" id="KAH3687407.1"/>
    </source>
</evidence>
<dbReference type="Proteomes" id="UP000774326">
    <property type="component" value="Unassembled WGS sequence"/>
</dbReference>
<evidence type="ECO:0000256" key="2">
    <source>
        <dbReference type="SAM" id="MobiDB-lite"/>
    </source>
</evidence>
<dbReference type="EMBL" id="JAEUBG010000855">
    <property type="protein sequence ID" value="KAH3687407.1"/>
    <property type="molecule type" value="Genomic_DNA"/>
</dbReference>
<reference evidence="3" key="1">
    <citation type="journal article" date="2021" name="Open Biol.">
        <title>Shared evolutionary footprints suggest mitochondrial oxidative damage underlies multiple complex I losses in fungi.</title>
        <authorList>
            <person name="Schikora-Tamarit M.A."/>
            <person name="Marcet-Houben M."/>
            <person name="Nosek J."/>
            <person name="Gabaldon T."/>
        </authorList>
    </citation>
    <scope>NUCLEOTIDE SEQUENCE</scope>
    <source>
        <strain evidence="3">CBS2887</strain>
    </source>
</reference>
<proteinExistence type="predicted"/>
<name>A0A9P8QAH8_WICPI</name>
<evidence type="ECO:0000313" key="4">
    <source>
        <dbReference type="Proteomes" id="UP000774326"/>
    </source>
</evidence>
<sequence>MTLPPDINNNNSSNTDEPSRRFGSIQFVNSEDPFESECTPFRKSSTLSNELESRFDPLGSQSQPSTGTNPFQTNEKVTNTAFTSLHQTYKSKTVISSSHLNAEDFEFNEKENENEDEEEMELDSLMIPIHSLPPKLSTNRVPLRSVSAFDNSFTDISEDNDVISTSKNQTKEELQKELNNLKILLSTSRRLERLNLTVPTATSSSSSSAMPNQETLKKLSEQEAAIEKLKLENEELKRANEQLQGSFDNLTERYDTQLQESLELKDDLIETQALNAKLQDDLLEFEAEKEDLLARHTVAVSQAKQEKEQTDASISILLKKFSPELAEEDQEAEFLNLNSAAKLTKATSLLDQLQIRLKKADEATETETSTAATISQLSTTNQDIKTQWQQLKQDYANIKELIVKKSEHCNKLEDNCSGLEAVCHGLKEEITTLRHEIKERDNATKEKPIDYDSKLAALKFSMDSTHFKLTQKLEDCKSKISMLEEENSKLKKEASQLQSHENEELRTVNSKLMEDLSALTAQNKSLKSEEAAQRERNSRTITILQSNIEALTKDKDTLSSTVARLRKTEAKLTQRYTQAMKSYEESEQQSLDLIDLILNFTNKLSFIFAEVLEDSSVANLRRKLSKLNDIKNNKKDIHLKSLMVKPIFDFFSETSKSVILGYFEDIEKLERQEKLIMDLKNDYETKIDQLTEELRWHVQNQNHHHHQPSLHSMNKGSHSESLDTKLRIESLERKWKAEREKRKMEGDSANIMVKKLHDKIDSLNKDLLRYTHPERFNR</sequence>
<feature type="region of interest" description="Disordered" evidence="2">
    <location>
        <begin position="1"/>
        <end position="74"/>
    </location>
</feature>
<organism evidence="3 4">
    <name type="scientific">Wickerhamomyces pijperi</name>
    <name type="common">Yeast</name>
    <name type="synonym">Pichia pijperi</name>
    <dbReference type="NCBI Taxonomy" id="599730"/>
    <lineage>
        <taxon>Eukaryota</taxon>
        <taxon>Fungi</taxon>
        <taxon>Dikarya</taxon>
        <taxon>Ascomycota</taxon>
        <taxon>Saccharomycotina</taxon>
        <taxon>Saccharomycetes</taxon>
        <taxon>Phaffomycetales</taxon>
        <taxon>Wickerhamomycetaceae</taxon>
        <taxon>Wickerhamomyces</taxon>
    </lineage>
</organism>
<gene>
    <name evidence="3" type="ORF">WICPIJ_001620</name>
</gene>
<feature type="coiled-coil region" evidence="1">
    <location>
        <begin position="666"/>
        <end position="700"/>
    </location>
</feature>
<comment type="caution">
    <text evidence="3">The sequence shown here is derived from an EMBL/GenBank/DDBJ whole genome shotgun (WGS) entry which is preliminary data.</text>
</comment>
<evidence type="ECO:0000256" key="1">
    <source>
        <dbReference type="SAM" id="Coils"/>
    </source>
</evidence>
<feature type="compositionally biased region" description="Polar residues" evidence="2">
    <location>
        <begin position="59"/>
        <end position="74"/>
    </location>
</feature>
<dbReference type="Gene3D" id="1.20.5.4090">
    <property type="match status" value="1"/>
</dbReference>
<keyword evidence="4" id="KW-1185">Reference proteome</keyword>